<keyword evidence="5 7" id="KW-1133">Transmembrane helix</keyword>
<dbReference type="PANTHER" id="PTHR33452">
    <property type="entry name" value="OXIDOREDUCTASE CATD-RELATED"/>
    <property type="match status" value="1"/>
</dbReference>
<evidence type="ECO:0000256" key="7">
    <source>
        <dbReference type="SAM" id="Phobius"/>
    </source>
</evidence>
<name>A0ABV2WJN4_9NOCA</name>
<comment type="similarity">
    <text evidence="2">Belongs to the DoxX family.</text>
</comment>
<evidence type="ECO:0000256" key="5">
    <source>
        <dbReference type="ARBA" id="ARBA00022989"/>
    </source>
</evidence>
<sequence length="178" mass="17999">MTVGQTLDRTESASSRDHDLSIDIGLLILRLAFGLLFAAHGAQKLFGWFGGEGLAANNAGFEQMGFNPGTLFGTLAGLSELTGGLLLACGAFTPLGAAMVLGTGIVIVDTGFGKGLLGGYEMGLLFAVVAAAVAFTGPGRLSVDEGRPWARTGPAWGATSVGLAVVAAVITLVFKAVL</sequence>
<dbReference type="Pfam" id="PF07681">
    <property type="entry name" value="DoxX"/>
    <property type="match status" value="1"/>
</dbReference>
<evidence type="ECO:0000256" key="1">
    <source>
        <dbReference type="ARBA" id="ARBA00004651"/>
    </source>
</evidence>
<gene>
    <name evidence="8" type="ORF">ABZ510_04470</name>
</gene>
<keyword evidence="9" id="KW-1185">Reference proteome</keyword>
<dbReference type="InterPro" id="IPR051907">
    <property type="entry name" value="DoxX-like_oxidoreductase"/>
</dbReference>
<dbReference type="InterPro" id="IPR032808">
    <property type="entry name" value="DoxX"/>
</dbReference>
<keyword evidence="3" id="KW-1003">Cell membrane</keyword>
<comment type="subcellular location">
    <subcellularLocation>
        <location evidence="1">Cell membrane</location>
        <topology evidence="1">Multi-pass membrane protein</topology>
    </subcellularLocation>
</comment>
<evidence type="ECO:0000256" key="4">
    <source>
        <dbReference type="ARBA" id="ARBA00022692"/>
    </source>
</evidence>
<evidence type="ECO:0000256" key="6">
    <source>
        <dbReference type="ARBA" id="ARBA00023136"/>
    </source>
</evidence>
<evidence type="ECO:0000256" key="2">
    <source>
        <dbReference type="ARBA" id="ARBA00006679"/>
    </source>
</evidence>
<feature type="transmembrane region" description="Helical" evidence="7">
    <location>
        <begin position="20"/>
        <end position="39"/>
    </location>
</feature>
<evidence type="ECO:0000313" key="9">
    <source>
        <dbReference type="Proteomes" id="UP001550628"/>
    </source>
</evidence>
<keyword evidence="4 7" id="KW-0812">Transmembrane</keyword>
<evidence type="ECO:0000313" key="8">
    <source>
        <dbReference type="EMBL" id="MEU1951093.1"/>
    </source>
</evidence>
<dbReference type="RefSeq" id="WP_356955023.1">
    <property type="nucleotide sequence ID" value="NZ_JBEYBD010000003.1"/>
</dbReference>
<feature type="transmembrane region" description="Helical" evidence="7">
    <location>
        <begin position="85"/>
        <end position="108"/>
    </location>
</feature>
<evidence type="ECO:0000256" key="3">
    <source>
        <dbReference type="ARBA" id="ARBA00022475"/>
    </source>
</evidence>
<feature type="transmembrane region" description="Helical" evidence="7">
    <location>
        <begin position="115"/>
        <end position="135"/>
    </location>
</feature>
<dbReference type="PANTHER" id="PTHR33452:SF1">
    <property type="entry name" value="INNER MEMBRANE PROTEIN YPHA-RELATED"/>
    <property type="match status" value="1"/>
</dbReference>
<comment type="caution">
    <text evidence="8">The sequence shown here is derived from an EMBL/GenBank/DDBJ whole genome shotgun (WGS) entry which is preliminary data.</text>
</comment>
<reference evidence="8 9" key="1">
    <citation type="submission" date="2024-06" db="EMBL/GenBank/DDBJ databases">
        <title>The Natural Products Discovery Center: Release of the First 8490 Sequenced Strains for Exploring Actinobacteria Biosynthetic Diversity.</title>
        <authorList>
            <person name="Kalkreuter E."/>
            <person name="Kautsar S.A."/>
            <person name="Yang D."/>
            <person name="Bader C.D."/>
            <person name="Teijaro C.N."/>
            <person name="Fluegel L."/>
            <person name="Davis C.M."/>
            <person name="Simpson J.R."/>
            <person name="Lauterbach L."/>
            <person name="Steele A.D."/>
            <person name="Gui C."/>
            <person name="Meng S."/>
            <person name="Li G."/>
            <person name="Viehrig K."/>
            <person name="Ye F."/>
            <person name="Su P."/>
            <person name="Kiefer A.F."/>
            <person name="Nichols A."/>
            <person name="Cepeda A.J."/>
            <person name="Yan W."/>
            <person name="Fan B."/>
            <person name="Jiang Y."/>
            <person name="Adhikari A."/>
            <person name="Zheng C.-J."/>
            <person name="Schuster L."/>
            <person name="Cowan T.M."/>
            <person name="Smanski M.J."/>
            <person name="Chevrette M.G."/>
            <person name="De Carvalho L.P.S."/>
            <person name="Shen B."/>
        </authorList>
    </citation>
    <scope>NUCLEOTIDE SEQUENCE [LARGE SCALE GENOMIC DNA]</scope>
    <source>
        <strain evidence="8 9">NPDC019708</strain>
    </source>
</reference>
<dbReference type="EMBL" id="JBEYBF010000002">
    <property type="protein sequence ID" value="MEU1951093.1"/>
    <property type="molecule type" value="Genomic_DNA"/>
</dbReference>
<keyword evidence="6 7" id="KW-0472">Membrane</keyword>
<proteinExistence type="inferred from homology"/>
<protein>
    <submittedName>
        <fullName evidence="8">DoxX family protein</fullName>
    </submittedName>
</protein>
<feature type="transmembrane region" description="Helical" evidence="7">
    <location>
        <begin position="155"/>
        <end position="174"/>
    </location>
</feature>
<dbReference type="Proteomes" id="UP001550628">
    <property type="component" value="Unassembled WGS sequence"/>
</dbReference>
<organism evidence="8 9">
    <name type="scientific">Nocardia rhamnosiphila</name>
    <dbReference type="NCBI Taxonomy" id="426716"/>
    <lineage>
        <taxon>Bacteria</taxon>
        <taxon>Bacillati</taxon>
        <taxon>Actinomycetota</taxon>
        <taxon>Actinomycetes</taxon>
        <taxon>Mycobacteriales</taxon>
        <taxon>Nocardiaceae</taxon>
        <taxon>Nocardia</taxon>
    </lineage>
</organism>
<accession>A0ABV2WJN4</accession>